<organism evidence="1 2">
    <name type="scientific">Larinioides sclopetarius</name>
    <dbReference type="NCBI Taxonomy" id="280406"/>
    <lineage>
        <taxon>Eukaryota</taxon>
        <taxon>Metazoa</taxon>
        <taxon>Ecdysozoa</taxon>
        <taxon>Arthropoda</taxon>
        <taxon>Chelicerata</taxon>
        <taxon>Arachnida</taxon>
        <taxon>Araneae</taxon>
        <taxon>Araneomorphae</taxon>
        <taxon>Entelegynae</taxon>
        <taxon>Araneoidea</taxon>
        <taxon>Araneidae</taxon>
        <taxon>Larinioides</taxon>
    </lineage>
</organism>
<proteinExistence type="predicted"/>
<dbReference type="EMBL" id="CAXIEN010000318">
    <property type="protein sequence ID" value="CAL1292997.1"/>
    <property type="molecule type" value="Genomic_DNA"/>
</dbReference>
<dbReference type="Proteomes" id="UP001497382">
    <property type="component" value="Unassembled WGS sequence"/>
</dbReference>
<protein>
    <submittedName>
        <fullName evidence="1">Uncharacterized protein</fullName>
    </submittedName>
</protein>
<comment type="caution">
    <text evidence="1">The sequence shown here is derived from an EMBL/GenBank/DDBJ whole genome shotgun (WGS) entry which is preliminary data.</text>
</comment>
<reference evidence="1 2" key="1">
    <citation type="submission" date="2024-04" db="EMBL/GenBank/DDBJ databases">
        <authorList>
            <person name="Rising A."/>
            <person name="Reimegard J."/>
            <person name="Sonavane S."/>
            <person name="Akerstrom W."/>
            <person name="Nylinder S."/>
            <person name="Hedman E."/>
            <person name="Kallberg Y."/>
        </authorList>
    </citation>
    <scope>NUCLEOTIDE SEQUENCE [LARGE SCALE GENOMIC DNA]</scope>
</reference>
<evidence type="ECO:0000313" key="1">
    <source>
        <dbReference type="EMBL" id="CAL1292997.1"/>
    </source>
</evidence>
<keyword evidence="2" id="KW-1185">Reference proteome</keyword>
<accession>A0AAV2BAT8</accession>
<feature type="non-terminal residue" evidence="1">
    <location>
        <position position="43"/>
    </location>
</feature>
<evidence type="ECO:0000313" key="2">
    <source>
        <dbReference type="Proteomes" id="UP001497382"/>
    </source>
</evidence>
<sequence>MGNNLIKIIILKFNFSQQISLESAIFKTFLLCFKEILFMHMVY</sequence>
<gene>
    <name evidence="1" type="ORF">LARSCL_LOCUS17955</name>
</gene>
<name>A0AAV2BAT8_9ARAC</name>
<dbReference type="AlphaFoldDB" id="A0AAV2BAT8"/>